<dbReference type="InterPro" id="IPR027417">
    <property type="entry name" value="P-loop_NTPase"/>
</dbReference>
<dbReference type="RefSeq" id="WP_212142371.1">
    <property type="nucleotide sequence ID" value="NZ_JAGSSW010000008.1"/>
</dbReference>
<dbReference type="InterPro" id="IPR003593">
    <property type="entry name" value="AAA+_ATPase"/>
</dbReference>
<dbReference type="InterPro" id="IPR050153">
    <property type="entry name" value="Metal_Ion_Import_ABC"/>
</dbReference>
<accession>A0ABS5HK40</accession>
<dbReference type="PANTHER" id="PTHR42734">
    <property type="entry name" value="METAL TRANSPORT SYSTEM ATP-BINDING PROTEIN TM_0124-RELATED"/>
    <property type="match status" value="1"/>
</dbReference>
<evidence type="ECO:0000256" key="1">
    <source>
        <dbReference type="ARBA" id="ARBA00005417"/>
    </source>
</evidence>
<dbReference type="PANTHER" id="PTHR42734:SF17">
    <property type="entry name" value="METAL TRANSPORT SYSTEM ATP-BINDING PROTEIN TM_0124-RELATED"/>
    <property type="match status" value="1"/>
</dbReference>
<feature type="domain" description="ABC transporter" evidence="5">
    <location>
        <begin position="5"/>
        <end position="236"/>
    </location>
</feature>
<sequence>MKHTIEITDVNFSYDRQLALENINLTYDSKDFLAIIGPNGGGKSTLLKLMLGLLTPQSGDIKLFGKKPQDVSKFIGYVPQNCLANQSFPMRVIEVVLMGLIDKKMFGFYSKSECEIAMRSLEKVGMAHLSNQRIGELSGGQRQRVYIARALCANAKILMLDEPTASIDARGQAEIYTILKQINAQGIGIVLISHDINIALNFATKVAYVSKNLHFHDISPQTTKQDFIMHLAHRHSHFCDVEIALGECECNNKNVEQAQADRLLTIYGTKDKRDLKETIWQRS</sequence>
<dbReference type="GO" id="GO:0005524">
    <property type="term" value="F:ATP binding"/>
    <property type="evidence" value="ECO:0007669"/>
    <property type="project" value="UniProtKB-KW"/>
</dbReference>
<name>A0ABS5HK40_9BACT</name>
<dbReference type="EMBL" id="JAGSSW010000008">
    <property type="protein sequence ID" value="MBR8464503.1"/>
    <property type="molecule type" value="Genomic_DNA"/>
</dbReference>
<dbReference type="SUPFAM" id="SSF52540">
    <property type="entry name" value="P-loop containing nucleoside triphosphate hydrolases"/>
    <property type="match status" value="1"/>
</dbReference>
<dbReference type="Gene3D" id="3.40.50.300">
    <property type="entry name" value="P-loop containing nucleotide triphosphate hydrolases"/>
    <property type="match status" value="1"/>
</dbReference>
<dbReference type="Pfam" id="PF00005">
    <property type="entry name" value="ABC_tran"/>
    <property type="match status" value="1"/>
</dbReference>
<evidence type="ECO:0000256" key="4">
    <source>
        <dbReference type="ARBA" id="ARBA00022840"/>
    </source>
</evidence>
<evidence type="ECO:0000313" key="6">
    <source>
        <dbReference type="EMBL" id="MBR8464503.1"/>
    </source>
</evidence>
<dbReference type="CDD" id="cd03235">
    <property type="entry name" value="ABC_Metallic_Cations"/>
    <property type="match status" value="1"/>
</dbReference>
<evidence type="ECO:0000313" key="7">
    <source>
        <dbReference type="Proteomes" id="UP000682951"/>
    </source>
</evidence>
<gene>
    <name evidence="6" type="ORF">KDD93_07995</name>
</gene>
<proteinExistence type="inferred from homology"/>
<keyword evidence="4 6" id="KW-0067">ATP-binding</keyword>
<dbReference type="InterPro" id="IPR003439">
    <property type="entry name" value="ABC_transporter-like_ATP-bd"/>
</dbReference>
<keyword evidence="7" id="KW-1185">Reference proteome</keyword>
<keyword evidence="2" id="KW-0813">Transport</keyword>
<evidence type="ECO:0000256" key="3">
    <source>
        <dbReference type="ARBA" id="ARBA00022741"/>
    </source>
</evidence>
<keyword evidence="3" id="KW-0547">Nucleotide-binding</keyword>
<evidence type="ECO:0000259" key="5">
    <source>
        <dbReference type="PROSITE" id="PS50893"/>
    </source>
</evidence>
<organism evidence="6 7">
    <name type="scientific">Campylobacter anatolicus</name>
    <dbReference type="NCBI Taxonomy" id="2829105"/>
    <lineage>
        <taxon>Bacteria</taxon>
        <taxon>Pseudomonadati</taxon>
        <taxon>Campylobacterota</taxon>
        <taxon>Epsilonproteobacteria</taxon>
        <taxon>Campylobacterales</taxon>
        <taxon>Campylobacteraceae</taxon>
        <taxon>Campylobacter</taxon>
    </lineage>
</organism>
<evidence type="ECO:0000256" key="2">
    <source>
        <dbReference type="ARBA" id="ARBA00022448"/>
    </source>
</evidence>
<dbReference type="Proteomes" id="UP000682951">
    <property type="component" value="Unassembled WGS sequence"/>
</dbReference>
<dbReference type="PROSITE" id="PS50893">
    <property type="entry name" value="ABC_TRANSPORTER_2"/>
    <property type="match status" value="1"/>
</dbReference>
<reference evidence="6 7" key="1">
    <citation type="submission" date="2021-04" db="EMBL/GenBank/DDBJ databases">
        <title>Molecular and phenotypic characterization and identification of bacterial isolates recovered from the Anatolian ground squirrels (Spermophilus xanthoprymnus) and which have the potential to form a new species in the Campylobacter genus.</title>
        <authorList>
            <person name="Aydin F."/>
            <person name="Abay S."/>
            <person name="Kayman T."/>
            <person name="Karakaya E."/>
            <person name="Mustak H.K."/>
            <person name="Mustak I.B."/>
            <person name="Bilgin N."/>
            <person name="Duzler A."/>
            <person name="Sahin O."/>
            <person name="Guran O."/>
            <person name="Saticioglu I.B."/>
        </authorList>
    </citation>
    <scope>NUCLEOTIDE SEQUENCE [LARGE SCALE GENOMIC DNA]</scope>
    <source>
        <strain evidence="7">faydin-G24</strain>
    </source>
</reference>
<dbReference type="SMART" id="SM00382">
    <property type="entry name" value="AAA"/>
    <property type="match status" value="1"/>
</dbReference>
<comment type="caution">
    <text evidence="6">The sequence shown here is derived from an EMBL/GenBank/DDBJ whole genome shotgun (WGS) entry which is preliminary data.</text>
</comment>
<comment type="similarity">
    <text evidence="1">Belongs to the ABC transporter superfamily.</text>
</comment>
<protein>
    <submittedName>
        <fullName evidence="6">ABC transporter ATP-binding protein</fullName>
    </submittedName>
</protein>